<sequence length="532" mass="60532">MAWHKVCTPFNEGGLGIRSLSKVNEAANLKLCWELMQSDMQWAKFLRFRVLNGTKPISYHIFSSVWSSVKHKLTEIISNSSWQLGNGELINFWSDSWCGEPLMISLNIPQHLHMLLKAKVKHFIDNHVWNIPACLFLAYPDLHSLIANITIPLRDKDDKLCWKHSNDGDLTMQDSYSFHCTNGQHLNWSKKVWNIDIPPSKSMVVWRSLQHKLPTDECLALRGCHLPSMCSLCESDLETNQHLFLTCRYSRNIWTWLSSCLNVNCQFNDLNEAFILCNSSWSPLCNLIVVAAIVNCVNFIWLARNQSRFNDKKIHWKSLINLIIPAVSLSGNNSCLTAKSNISEFVLLQKFKVKMNYGNAPKIKEVIWQPPILNWIKCNCDGASLGNPGISACGGLFRDANSSFLGAFAFNIGISNSLNAELIGAMIAIETAASKGWSYLWLESDSMLVVLAFSSAKIVPWALRNRWDNCVTLLSNMNFYVSHIYREGNHCADKLANIGLSLHGLTWWNHIPTRLQGDFIRNRLGMPYFRFS</sequence>
<comment type="caution">
    <text evidence="1">The sequence shown here is derived from an EMBL/GenBank/DDBJ whole genome shotgun (WGS) entry which is preliminary data.</text>
</comment>
<evidence type="ECO:0000313" key="1">
    <source>
        <dbReference type="EMBL" id="CAJ2651412.1"/>
    </source>
</evidence>
<keyword evidence="2" id="KW-1185">Reference proteome</keyword>
<gene>
    <name evidence="1" type="ORF">MILVUS5_LOCUS19054</name>
</gene>
<proteinExistence type="predicted"/>
<organism evidence="1 2">
    <name type="scientific">Trifolium pratense</name>
    <name type="common">Red clover</name>
    <dbReference type="NCBI Taxonomy" id="57577"/>
    <lineage>
        <taxon>Eukaryota</taxon>
        <taxon>Viridiplantae</taxon>
        <taxon>Streptophyta</taxon>
        <taxon>Embryophyta</taxon>
        <taxon>Tracheophyta</taxon>
        <taxon>Spermatophyta</taxon>
        <taxon>Magnoliopsida</taxon>
        <taxon>eudicotyledons</taxon>
        <taxon>Gunneridae</taxon>
        <taxon>Pentapetalae</taxon>
        <taxon>rosids</taxon>
        <taxon>fabids</taxon>
        <taxon>Fabales</taxon>
        <taxon>Fabaceae</taxon>
        <taxon>Papilionoideae</taxon>
        <taxon>50 kb inversion clade</taxon>
        <taxon>NPAAA clade</taxon>
        <taxon>Hologalegina</taxon>
        <taxon>IRL clade</taxon>
        <taxon>Trifolieae</taxon>
        <taxon>Trifolium</taxon>
    </lineage>
</organism>
<dbReference type="EMBL" id="CASHSV030000132">
    <property type="protein sequence ID" value="CAJ2651412.1"/>
    <property type="molecule type" value="Genomic_DNA"/>
</dbReference>
<protein>
    <submittedName>
        <fullName evidence="1">Uncharacterized protein</fullName>
    </submittedName>
</protein>
<dbReference type="Proteomes" id="UP001177021">
    <property type="component" value="Unassembled WGS sequence"/>
</dbReference>
<accession>A0ACB0K280</accession>
<evidence type="ECO:0000313" key="2">
    <source>
        <dbReference type="Proteomes" id="UP001177021"/>
    </source>
</evidence>
<reference evidence="1" key="1">
    <citation type="submission" date="2023-10" db="EMBL/GenBank/DDBJ databases">
        <authorList>
            <person name="Rodriguez Cubillos JULIANA M."/>
            <person name="De Vega J."/>
        </authorList>
    </citation>
    <scope>NUCLEOTIDE SEQUENCE</scope>
</reference>
<name>A0ACB0K280_TRIPR</name>